<dbReference type="InterPro" id="IPR011990">
    <property type="entry name" value="TPR-like_helical_dom_sf"/>
</dbReference>
<evidence type="ECO:0000313" key="4">
    <source>
        <dbReference type="Proteomes" id="UP000050454"/>
    </source>
</evidence>
<dbReference type="Pfam" id="PF12770">
    <property type="entry name" value="CHAT"/>
    <property type="match status" value="1"/>
</dbReference>
<dbReference type="InterPro" id="IPR024983">
    <property type="entry name" value="CHAT_dom"/>
</dbReference>
<feature type="domain" description="CHAT" evidence="2">
    <location>
        <begin position="587"/>
        <end position="853"/>
    </location>
</feature>
<evidence type="ECO:0000259" key="2">
    <source>
        <dbReference type="Pfam" id="PF12770"/>
    </source>
</evidence>
<evidence type="ECO:0000256" key="1">
    <source>
        <dbReference type="PROSITE-ProRule" id="PRU00339"/>
    </source>
</evidence>
<gene>
    <name evidence="3" type="ORF">AFM12_06190</name>
</gene>
<dbReference type="RefSeq" id="WP_055145389.1">
    <property type="nucleotide sequence ID" value="NZ_JXSZ01000006.1"/>
</dbReference>
<dbReference type="SUPFAM" id="SSF48452">
    <property type="entry name" value="TPR-like"/>
    <property type="match status" value="2"/>
</dbReference>
<comment type="caution">
    <text evidence="3">The sequence shown here is derived from an EMBL/GenBank/DDBJ whole genome shotgun (WGS) entry which is preliminary data.</text>
</comment>
<proteinExistence type="predicted"/>
<dbReference type="OrthoDB" id="9771112at2"/>
<dbReference type="Pfam" id="PF13424">
    <property type="entry name" value="TPR_12"/>
    <property type="match status" value="1"/>
</dbReference>
<dbReference type="Pfam" id="PF13181">
    <property type="entry name" value="TPR_8"/>
    <property type="match status" value="1"/>
</dbReference>
<keyword evidence="4" id="KW-1185">Reference proteome</keyword>
<dbReference type="Proteomes" id="UP000050454">
    <property type="component" value="Unassembled WGS sequence"/>
</dbReference>
<reference evidence="3 4" key="1">
    <citation type="submission" date="2015-07" db="EMBL/GenBank/DDBJ databases">
        <title>The draft genome sequence of Leadbetterella sp. JN14-9.</title>
        <authorList>
            <person name="Liu Y."/>
            <person name="Du J."/>
            <person name="Shao Z."/>
        </authorList>
    </citation>
    <scope>NUCLEOTIDE SEQUENCE [LARGE SCALE GENOMIC DNA]</scope>
    <source>
        <strain evidence="3 4">JN14-9</strain>
    </source>
</reference>
<accession>A0A0P7BCE9</accession>
<dbReference type="PANTHER" id="PTHR10098">
    <property type="entry name" value="RAPSYN-RELATED"/>
    <property type="match status" value="1"/>
</dbReference>
<dbReference type="PROSITE" id="PS50005">
    <property type="entry name" value="TPR"/>
    <property type="match status" value="2"/>
</dbReference>
<dbReference type="EMBL" id="LGTQ01000006">
    <property type="protein sequence ID" value="KPM48247.1"/>
    <property type="molecule type" value="Genomic_DNA"/>
</dbReference>
<dbReference type="PATRIC" id="fig|1605367.3.peg.2604"/>
<dbReference type="AlphaFoldDB" id="A0A0P7BCE9"/>
<dbReference type="Gene3D" id="1.25.40.10">
    <property type="entry name" value="Tetratricopeptide repeat domain"/>
    <property type="match status" value="2"/>
</dbReference>
<organism evidence="3 4">
    <name type="scientific">Jiulongibacter sediminis</name>
    <dbReference type="NCBI Taxonomy" id="1605367"/>
    <lineage>
        <taxon>Bacteria</taxon>
        <taxon>Pseudomonadati</taxon>
        <taxon>Bacteroidota</taxon>
        <taxon>Cytophagia</taxon>
        <taxon>Cytophagales</taxon>
        <taxon>Leadbetterellaceae</taxon>
        <taxon>Jiulongibacter</taxon>
    </lineage>
</organism>
<evidence type="ECO:0000313" key="3">
    <source>
        <dbReference type="EMBL" id="KPM48247.1"/>
    </source>
</evidence>
<dbReference type="PANTHER" id="PTHR10098:SF108">
    <property type="entry name" value="TETRATRICOPEPTIDE REPEAT PROTEIN 28"/>
    <property type="match status" value="1"/>
</dbReference>
<sequence>MHHVLRTMAFWLLSVATVFGQTSGLLPSKLKEALRLFYFENPTAESDRKALLLFNELSKATVKSPEEAAVVALSTQKAGVLYQTSGHEKEAVQAFQKSLQLASNYHLEDSIGFHSALYLGGLYHSLFEYDSAYHYLRQSEHQYFKNNSLTQVGRLFNVLGVLYFETGDFRQSIPYFQKSIELRQESGEDDYVLRNNLAFAFHELGESDRALKIYLTLIKEYPDQEELLLNAAVVYTDKGQTKKAEELLSKIKRPYVDEVLVHKAKGELELKKGAFDRANTFFDLALKERGETKGTLIGGLWLNSGEASFEKKDYTKALNSFQNALIALSPEFDNTNVYSNPEVFTDGYTSDLLFEALAFKAETLIQLNASKASEKVKKAAIEAYEKALVSSMVLTKKYRNEASRIDFIKKLDGHYRHFTEFLIRQKQYEKAFQISDHGKATVLAMSISEGEVRKQVPENLLNQEKMLLLRESALLRQQQAGYGEKEDELKEVRLKLSQLKRSIDEQVGHSLSKSRMMDIETIQDRLHRKELLLSYFEGSETSGFFVVSSKDFEFVSLKDGLSEKNQIVTLKKKLRSMEKLNKQDKENLAVLYQFLFKDIEKQLISKNKIIFSSDGVLNGFPLEVLLDKRGLYLGQQYAVAYLLNSFFLQSEKNQNRERLAMAPFTAPLTAYPTWHLPASGEEIENTSAHIFRNEEALKKTFLDHAGGYGLIHLATHAKAHETDANHSYIQFYPADTMTSENRLYLHELYPGSFPGSLVFLSACESFGSEEIKGEGIRGLSYGFLRAGASGVISSLWSAEDFSTAEISRLYYEYLGEGFDAAAALQKARADFLNNPDFAQFHEPQYWAHLVFTGYQPHEESSVNLRLLGLALFVLFALAVAYS</sequence>
<dbReference type="SMART" id="SM00028">
    <property type="entry name" value="TPR"/>
    <property type="match status" value="5"/>
</dbReference>
<name>A0A0P7BCE9_9BACT</name>
<feature type="repeat" description="TPR" evidence="1">
    <location>
        <begin position="153"/>
        <end position="186"/>
    </location>
</feature>
<protein>
    <recommendedName>
        <fullName evidence="2">CHAT domain-containing protein</fullName>
    </recommendedName>
</protein>
<feature type="repeat" description="TPR" evidence="1">
    <location>
        <begin position="72"/>
        <end position="105"/>
    </location>
</feature>
<dbReference type="InterPro" id="IPR019734">
    <property type="entry name" value="TPR_rpt"/>
</dbReference>
<dbReference type="STRING" id="1605367.AFM12_06190"/>
<keyword evidence="1" id="KW-0802">TPR repeat</keyword>